<dbReference type="SUPFAM" id="SSF53927">
    <property type="entry name" value="Cytidine deaminase-like"/>
    <property type="match status" value="1"/>
</dbReference>
<gene>
    <name evidence="3" type="primary">fdhD</name>
    <name evidence="4" type="ORF">C7Y72_00375</name>
</gene>
<dbReference type="Proteomes" id="UP000240739">
    <property type="component" value="Unassembled WGS sequence"/>
</dbReference>
<dbReference type="InterPro" id="IPR003786">
    <property type="entry name" value="FdhD"/>
</dbReference>
<keyword evidence="2 3" id="KW-0501">Molybdenum cofactor biosynthesis</keyword>
<dbReference type="RefSeq" id="WP_107569495.1">
    <property type="nucleotide sequence ID" value="NZ_PYYB01000001.1"/>
</dbReference>
<dbReference type="GO" id="GO:0005737">
    <property type="term" value="C:cytoplasm"/>
    <property type="evidence" value="ECO:0007669"/>
    <property type="project" value="UniProtKB-SubCell"/>
</dbReference>
<keyword evidence="4" id="KW-0808">Transferase</keyword>
<evidence type="ECO:0000256" key="3">
    <source>
        <dbReference type="HAMAP-Rule" id="MF_00187"/>
    </source>
</evidence>
<evidence type="ECO:0000313" key="4">
    <source>
        <dbReference type="EMBL" id="PTL60656.1"/>
    </source>
</evidence>
<comment type="subcellular location">
    <subcellularLocation>
        <location evidence="3">Cytoplasm</location>
    </subcellularLocation>
</comment>
<dbReference type="NCBIfam" id="TIGR00129">
    <property type="entry name" value="fdhD_narQ"/>
    <property type="match status" value="1"/>
</dbReference>
<dbReference type="Gene3D" id="3.40.140.10">
    <property type="entry name" value="Cytidine Deaminase, domain 2"/>
    <property type="match status" value="1"/>
</dbReference>
<dbReference type="Gene3D" id="3.10.20.10">
    <property type="match status" value="1"/>
</dbReference>
<dbReference type="PANTHER" id="PTHR30592">
    <property type="entry name" value="FORMATE DEHYDROGENASE"/>
    <property type="match status" value="1"/>
</dbReference>
<comment type="caution">
    <text evidence="3">Lacks conserved residue(s) required for the propagation of feature annotation.</text>
</comment>
<reference evidence="4 5" key="1">
    <citation type="submission" date="2018-03" db="EMBL/GenBank/DDBJ databases">
        <title>Aquarubrobacter algicola gen. nov., sp. nov., a novel actinobacterium isolated from shallow eutrophic lake during the end of cyanobacterial harmful algal blooms.</title>
        <authorList>
            <person name="Chun S.J."/>
        </authorList>
    </citation>
    <scope>NUCLEOTIDE SEQUENCE [LARGE SCALE GENOMIC DNA]</scope>
    <source>
        <strain evidence="4 5">Seoho-28</strain>
    </source>
</reference>
<keyword evidence="5" id="KW-1185">Reference proteome</keyword>
<dbReference type="GO" id="GO:0016783">
    <property type="term" value="F:sulfurtransferase activity"/>
    <property type="evidence" value="ECO:0007669"/>
    <property type="project" value="InterPro"/>
</dbReference>
<organism evidence="4 5">
    <name type="scientific">Paraconexibacter algicola</name>
    <dbReference type="NCBI Taxonomy" id="2133960"/>
    <lineage>
        <taxon>Bacteria</taxon>
        <taxon>Bacillati</taxon>
        <taxon>Actinomycetota</taxon>
        <taxon>Thermoleophilia</taxon>
        <taxon>Solirubrobacterales</taxon>
        <taxon>Paraconexibacteraceae</taxon>
        <taxon>Paraconexibacter</taxon>
    </lineage>
</organism>
<evidence type="ECO:0000313" key="5">
    <source>
        <dbReference type="Proteomes" id="UP000240739"/>
    </source>
</evidence>
<protein>
    <recommendedName>
        <fullName evidence="3">Sulfur carrier protein FdhD</fullName>
    </recommendedName>
</protein>
<evidence type="ECO:0000256" key="2">
    <source>
        <dbReference type="ARBA" id="ARBA00023150"/>
    </source>
</evidence>
<name>A0A2T4UN41_9ACTN</name>
<comment type="similarity">
    <text evidence="3">Belongs to the FdhD family.</text>
</comment>
<dbReference type="PIRSF" id="PIRSF015626">
    <property type="entry name" value="FdhD"/>
    <property type="match status" value="1"/>
</dbReference>
<dbReference type="InterPro" id="IPR016193">
    <property type="entry name" value="Cytidine_deaminase-like"/>
</dbReference>
<dbReference type="PANTHER" id="PTHR30592:SF1">
    <property type="entry name" value="SULFUR CARRIER PROTEIN FDHD"/>
    <property type="match status" value="1"/>
</dbReference>
<dbReference type="HAMAP" id="MF_00187">
    <property type="entry name" value="FdhD"/>
    <property type="match status" value="1"/>
</dbReference>
<dbReference type="GO" id="GO:0097163">
    <property type="term" value="F:sulfur carrier activity"/>
    <property type="evidence" value="ECO:0007669"/>
    <property type="project" value="UniProtKB-UniRule"/>
</dbReference>
<keyword evidence="1 3" id="KW-0963">Cytoplasm</keyword>
<sequence length="260" mass="26824">MSGPLVPDVAVAHSVATVARDGGRDEVAVEEPLEIRVDDRPLVVTMRTPGHDEELALGFLHGEGLIDAPRAAGPTADLAANTVVVDGPLLRDPGARSFFTTSSCGVCGKGALEEVAVHAPALPTGGPRVSRALLAALPDRLRQPGFRRTGGMHATGLFDADGRLLLLREDVGRHNAMDKVIGRALLDGLLPLHDHLLCVSGRLSFELVQKAAVAGAPVLVGVGAPTSLAVALAADRGMTLCGFARGDAVAVYADPGRVVD</sequence>
<accession>A0A2T4UN41</accession>
<proteinExistence type="inferred from homology"/>
<evidence type="ECO:0000256" key="1">
    <source>
        <dbReference type="ARBA" id="ARBA00022490"/>
    </source>
</evidence>
<comment type="function">
    <text evidence="3">Required for formate dehydrogenase (FDH) activity. Acts as a sulfur carrier protein that transfers sulfur from IscS to the molybdenum cofactor prior to its insertion into FDH.</text>
</comment>
<dbReference type="OrthoDB" id="3197277at2"/>
<feature type="active site" description="Cysteine persulfide intermediate" evidence="3">
    <location>
        <position position="104"/>
    </location>
</feature>
<dbReference type="Pfam" id="PF02634">
    <property type="entry name" value="FdhD-NarQ"/>
    <property type="match status" value="1"/>
</dbReference>
<dbReference type="EMBL" id="PYYB01000001">
    <property type="protein sequence ID" value="PTL60656.1"/>
    <property type="molecule type" value="Genomic_DNA"/>
</dbReference>
<comment type="caution">
    <text evidence="4">The sequence shown here is derived from an EMBL/GenBank/DDBJ whole genome shotgun (WGS) entry which is preliminary data.</text>
</comment>
<dbReference type="AlphaFoldDB" id="A0A2T4UN41"/>
<dbReference type="GO" id="GO:0006777">
    <property type="term" value="P:Mo-molybdopterin cofactor biosynthetic process"/>
    <property type="evidence" value="ECO:0007669"/>
    <property type="project" value="UniProtKB-UniRule"/>
</dbReference>